<dbReference type="OrthoDB" id="275637at2759"/>
<dbReference type="GO" id="GO:0007005">
    <property type="term" value="P:mitochondrion organization"/>
    <property type="evidence" value="ECO:0007669"/>
    <property type="project" value="TreeGrafter"/>
</dbReference>
<evidence type="ECO:0000313" key="4">
    <source>
        <dbReference type="EMBL" id="CAG8535243.1"/>
    </source>
</evidence>
<dbReference type="Pfam" id="PF01145">
    <property type="entry name" value="Band_7"/>
    <property type="match status" value="1"/>
</dbReference>
<evidence type="ECO:0000256" key="2">
    <source>
        <dbReference type="RuleBase" id="RU366048"/>
    </source>
</evidence>
<dbReference type="AlphaFoldDB" id="A0A9N9FGW7"/>
<sequence>MSAILEKIAKVAIPIGAGISLFQYSIYDVQGGHRAVIFDRLKGVKPNPVGEGTHLLVPWLHRAVIFDIRTKPRNISTTTGSKDMQMVSLTLRVLHRPNIGQLPAIYQSLGMDYDERVLPSIGNEVLKSVVAQFDAGELITQREVVSSRIREDLVKRAREFRIELEDVSITHMTFGKEFTNAVEQKQIAQQEAERARFIVEKAEQEKQAAVIRAEGEAEAADRISKALDKAGEGLVLLRRIEASREIAGTLAGSKNVAYLPASQAGGGGGSGGILFNVGV</sequence>
<comment type="similarity">
    <text evidence="1 2">Belongs to the prohibitin family.</text>
</comment>
<dbReference type="SMART" id="SM00244">
    <property type="entry name" value="PHB"/>
    <property type="match status" value="1"/>
</dbReference>
<dbReference type="PANTHER" id="PTHR23222:SF0">
    <property type="entry name" value="PROHIBITIN 1"/>
    <property type="match status" value="1"/>
</dbReference>
<name>A0A9N9FGW7_9GLOM</name>
<evidence type="ECO:0000259" key="3">
    <source>
        <dbReference type="SMART" id="SM00244"/>
    </source>
</evidence>
<accession>A0A9N9FGW7</accession>
<dbReference type="CDD" id="cd03401">
    <property type="entry name" value="SPFH_prohibitin"/>
    <property type="match status" value="1"/>
</dbReference>
<reference evidence="4" key="1">
    <citation type="submission" date="2021-06" db="EMBL/GenBank/DDBJ databases">
        <authorList>
            <person name="Kallberg Y."/>
            <person name="Tangrot J."/>
            <person name="Rosling A."/>
        </authorList>
    </citation>
    <scope>NUCLEOTIDE SEQUENCE</scope>
    <source>
        <strain evidence="4">BR232B</strain>
    </source>
</reference>
<evidence type="ECO:0000313" key="5">
    <source>
        <dbReference type="Proteomes" id="UP000789739"/>
    </source>
</evidence>
<dbReference type="FunFam" id="3.30.479.30:FF:000001">
    <property type="entry name" value="Prohibitin 2"/>
    <property type="match status" value="1"/>
</dbReference>
<dbReference type="GO" id="GO:0000423">
    <property type="term" value="P:mitophagy"/>
    <property type="evidence" value="ECO:0007669"/>
    <property type="project" value="UniProtKB-ARBA"/>
</dbReference>
<organism evidence="4 5">
    <name type="scientific">Paraglomus brasilianum</name>
    <dbReference type="NCBI Taxonomy" id="144538"/>
    <lineage>
        <taxon>Eukaryota</taxon>
        <taxon>Fungi</taxon>
        <taxon>Fungi incertae sedis</taxon>
        <taxon>Mucoromycota</taxon>
        <taxon>Glomeromycotina</taxon>
        <taxon>Glomeromycetes</taxon>
        <taxon>Paraglomerales</taxon>
        <taxon>Paraglomeraceae</taxon>
        <taxon>Paraglomus</taxon>
    </lineage>
</organism>
<dbReference type="SUPFAM" id="SSF117892">
    <property type="entry name" value="Band 7/SPFH domain"/>
    <property type="match status" value="1"/>
</dbReference>
<keyword evidence="2" id="KW-0496">Mitochondrion</keyword>
<dbReference type="EMBL" id="CAJVPI010000439">
    <property type="protein sequence ID" value="CAG8535243.1"/>
    <property type="molecule type" value="Genomic_DNA"/>
</dbReference>
<protein>
    <recommendedName>
        <fullName evidence="2">Prohibitin</fullName>
    </recommendedName>
</protein>
<dbReference type="InterPro" id="IPR000163">
    <property type="entry name" value="Prohibitin"/>
</dbReference>
<dbReference type="PRINTS" id="PR00679">
    <property type="entry name" value="PROHIBITIN"/>
</dbReference>
<evidence type="ECO:0000256" key="1">
    <source>
        <dbReference type="ARBA" id="ARBA00009658"/>
    </source>
</evidence>
<dbReference type="PANTHER" id="PTHR23222">
    <property type="entry name" value="PROHIBITIN"/>
    <property type="match status" value="1"/>
</dbReference>
<dbReference type="InterPro" id="IPR036013">
    <property type="entry name" value="Band_7/SPFH_dom_sf"/>
</dbReference>
<keyword evidence="5" id="KW-1185">Reference proteome</keyword>
<comment type="caution">
    <text evidence="4">The sequence shown here is derived from an EMBL/GenBank/DDBJ whole genome shotgun (WGS) entry which is preliminary data.</text>
</comment>
<gene>
    <name evidence="4" type="ORF">PBRASI_LOCUS4312</name>
</gene>
<keyword evidence="2" id="KW-0999">Mitochondrion inner membrane</keyword>
<dbReference type="GO" id="GO:0005743">
    <property type="term" value="C:mitochondrial inner membrane"/>
    <property type="evidence" value="ECO:0007669"/>
    <property type="project" value="UniProtKB-SubCell"/>
</dbReference>
<dbReference type="Gene3D" id="3.30.479.30">
    <property type="entry name" value="Band 7 domain"/>
    <property type="match status" value="1"/>
</dbReference>
<comment type="subcellular location">
    <subcellularLocation>
        <location evidence="2">Mitochondrion inner membrane</location>
    </subcellularLocation>
</comment>
<dbReference type="InterPro" id="IPR001107">
    <property type="entry name" value="Band_7"/>
</dbReference>
<dbReference type="Proteomes" id="UP000789739">
    <property type="component" value="Unassembled WGS sequence"/>
</dbReference>
<proteinExistence type="inferred from homology"/>
<feature type="domain" description="Band 7" evidence="3">
    <location>
        <begin position="25"/>
        <end position="186"/>
    </location>
</feature>
<keyword evidence="2" id="KW-0472">Membrane</keyword>